<evidence type="ECO:0000256" key="4">
    <source>
        <dbReference type="ARBA" id="ARBA00022692"/>
    </source>
</evidence>
<dbReference type="STRING" id="4829.A0A168SBV3"/>
<dbReference type="Gene3D" id="1.20.1250.20">
    <property type="entry name" value="MFS general substrate transporter like domains"/>
    <property type="match status" value="1"/>
</dbReference>
<feature type="transmembrane region" description="Helical" evidence="8">
    <location>
        <begin position="398"/>
        <end position="417"/>
    </location>
</feature>
<dbReference type="InterPro" id="IPR005828">
    <property type="entry name" value="MFS_sugar_transport-like"/>
</dbReference>
<dbReference type="PANTHER" id="PTHR23503:SF8">
    <property type="entry name" value="FACILITATED GLUCOSE TRANSPORTER PROTEIN 1"/>
    <property type="match status" value="1"/>
</dbReference>
<dbReference type="GO" id="GO:0015149">
    <property type="term" value="F:hexose transmembrane transporter activity"/>
    <property type="evidence" value="ECO:0007669"/>
    <property type="project" value="TreeGrafter"/>
</dbReference>
<feature type="transmembrane region" description="Helical" evidence="8">
    <location>
        <begin position="429"/>
        <end position="448"/>
    </location>
</feature>
<dbReference type="PROSITE" id="PS00217">
    <property type="entry name" value="SUGAR_TRANSPORT_2"/>
    <property type="match status" value="1"/>
</dbReference>
<gene>
    <name evidence="10" type="primary">ABSGL_13870.1 scaffold 14340</name>
</gene>
<dbReference type="SUPFAM" id="SSF103473">
    <property type="entry name" value="MFS general substrate transporter"/>
    <property type="match status" value="1"/>
</dbReference>
<evidence type="ECO:0000256" key="1">
    <source>
        <dbReference type="ARBA" id="ARBA00004141"/>
    </source>
</evidence>
<dbReference type="PANTHER" id="PTHR23503">
    <property type="entry name" value="SOLUTE CARRIER FAMILY 2"/>
    <property type="match status" value="1"/>
</dbReference>
<dbReference type="OrthoDB" id="4540492at2759"/>
<feature type="transmembrane region" description="Helical" evidence="8">
    <location>
        <begin position="173"/>
        <end position="192"/>
    </location>
</feature>
<comment type="similarity">
    <text evidence="2 7">Belongs to the major facilitator superfamily. Sugar transporter (TC 2.A.1.1) family.</text>
</comment>
<evidence type="ECO:0000256" key="7">
    <source>
        <dbReference type="RuleBase" id="RU003346"/>
    </source>
</evidence>
<feature type="transmembrane region" description="Helical" evidence="8">
    <location>
        <begin position="198"/>
        <end position="220"/>
    </location>
</feature>
<evidence type="ECO:0000313" key="11">
    <source>
        <dbReference type="Proteomes" id="UP000078561"/>
    </source>
</evidence>
<dbReference type="InParanoid" id="A0A168SBV3"/>
<dbReference type="InterPro" id="IPR045263">
    <property type="entry name" value="GLUT"/>
</dbReference>
<evidence type="ECO:0000313" key="10">
    <source>
        <dbReference type="EMBL" id="SAM08208.1"/>
    </source>
</evidence>
<feature type="transmembrane region" description="Helical" evidence="8">
    <location>
        <begin position="303"/>
        <end position="328"/>
    </location>
</feature>
<evidence type="ECO:0000256" key="2">
    <source>
        <dbReference type="ARBA" id="ARBA00010992"/>
    </source>
</evidence>
<keyword evidence="5 8" id="KW-1133">Transmembrane helix</keyword>
<dbReference type="AlphaFoldDB" id="A0A168SBV3"/>
<feature type="transmembrane region" description="Helical" evidence="8">
    <location>
        <begin position="340"/>
        <end position="359"/>
    </location>
</feature>
<dbReference type="InterPro" id="IPR003663">
    <property type="entry name" value="Sugar/inositol_transpt"/>
</dbReference>
<dbReference type="Proteomes" id="UP000078561">
    <property type="component" value="Unassembled WGS sequence"/>
</dbReference>
<proteinExistence type="inferred from homology"/>
<comment type="subcellular location">
    <subcellularLocation>
        <location evidence="1">Membrane</location>
        <topology evidence="1">Multi-pass membrane protein</topology>
    </subcellularLocation>
</comment>
<evidence type="ECO:0000259" key="9">
    <source>
        <dbReference type="PROSITE" id="PS50850"/>
    </source>
</evidence>
<dbReference type="InterPro" id="IPR020846">
    <property type="entry name" value="MFS_dom"/>
</dbReference>
<feature type="domain" description="Major facilitator superfamily (MFS) profile" evidence="9">
    <location>
        <begin position="34"/>
        <end position="483"/>
    </location>
</feature>
<dbReference type="NCBIfam" id="TIGR00879">
    <property type="entry name" value="SP"/>
    <property type="match status" value="1"/>
</dbReference>
<feature type="transmembrane region" description="Helical" evidence="8">
    <location>
        <begin position="84"/>
        <end position="104"/>
    </location>
</feature>
<feature type="transmembrane region" description="Helical" evidence="8">
    <location>
        <begin position="116"/>
        <end position="135"/>
    </location>
</feature>
<dbReference type="PROSITE" id="PS50850">
    <property type="entry name" value="MFS"/>
    <property type="match status" value="1"/>
</dbReference>
<dbReference type="GO" id="GO:0016020">
    <property type="term" value="C:membrane"/>
    <property type="evidence" value="ECO:0007669"/>
    <property type="project" value="UniProtKB-SubCell"/>
</dbReference>
<accession>A0A168SBV3</accession>
<dbReference type="Pfam" id="PF00083">
    <property type="entry name" value="Sugar_tr"/>
    <property type="match status" value="1"/>
</dbReference>
<dbReference type="PRINTS" id="PR00171">
    <property type="entry name" value="SUGRTRNSPORT"/>
</dbReference>
<evidence type="ECO:0000256" key="5">
    <source>
        <dbReference type="ARBA" id="ARBA00022989"/>
    </source>
</evidence>
<dbReference type="EMBL" id="LT554889">
    <property type="protein sequence ID" value="SAM08208.1"/>
    <property type="molecule type" value="Genomic_DNA"/>
</dbReference>
<organism evidence="10">
    <name type="scientific">Absidia glauca</name>
    <name type="common">Pin mould</name>
    <dbReference type="NCBI Taxonomy" id="4829"/>
    <lineage>
        <taxon>Eukaryota</taxon>
        <taxon>Fungi</taxon>
        <taxon>Fungi incertae sedis</taxon>
        <taxon>Mucoromycota</taxon>
        <taxon>Mucoromycotina</taxon>
        <taxon>Mucoromycetes</taxon>
        <taxon>Mucorales</taxon>
        <taxon>Cunninghamellaceae</taxon>
        <taxon>Absidia</taxon>
    </lineage>
</organism>
<protein>
    <recommendedName>
        <fullName evidence="9">Major facilitator superfamily (MFS) profile domain-containing protein</fullName>
    </recommendedName>
</protein>
<evidence type="ECO:0000256" key="8">
    <source>
        <dbReference type="SAM" id="Phobius"/>
    </source>
</evidence>
<keyword evidence="3 7" id="KW-0813">Transport</keyword>
<keyword evidence="6 8" id="KW-0472">Membrane</keyword>
<dbReference type="InterPro" id="IPR005829">
    <property type="entry name" value="Sugar_transporter_CS"/>
</dbReference>
<reference evidence="10" key="1">
    <citation type="submission" date="2016-04" db="EMBL/GenBank/DDBJ databases">
        <authorList>
            <person name="Evans L.H."/>
            <person name="Alamgir A."/>
            <person name="Owens N."/>
            <person name="Weber N.D."/>
            <person name="Virtaneva K."/>
            <person name="Barbian K."/>
            <person name="Babar A."/>
            <person name="Rosenke K."/>
        </authorList>
    </citation>
    <scope>NUCLEOTIDE SEQUENCE [LARGE SCALE GENOMIC DNA]</scope>
    <source>
        <strain evidence="10">CBS 101.48</strain>
    </source>
</reference>
<keyword evidence="4 8" id="KW-0812">Transmembrane</keyword>
<dbReference type="OMA" id="WAITASF"/>
<feature type="transmembrane region" description="Helical" evidence="8">
    <location>
        <begin position="460"/>
        <end position="479"/>
    </location>
</feature>
<evidence type="ECO:0000256" key="3">
    <source>
        <dbReference type="ARBA" id="ARBA00022448"/>
    </source>
</evidence>
<feature type="transmembrane region" description="Helical" evidence="8">
    <location>
        <begin position="141"/>
        <end position="161"/>
    </location>
</feature>
<feature type="transmembrane region" description="Helical" evidence="8">
    <location>
        <begin position="366"/>
        <end position="386"/>
    </location>
</feature>
<sequence>MSAEKKENDQSSPHMPIDRITPMIYQTSHGQQVLFFTITLGAVQYGYHTGELNTPQEAISKCRHKNDAAVVSWSLPPCLPMTDAMYSLVVAMLLAGGLLGALSASFFSDTFGRRRTLVLTNILLGSGSLIMTLAPTVSLLMAGRFLAGIGGGVVTVVVPAYIAECVPKASRGFFGTLNQLAIVTGIMVSQIIGMAVGWRWILVVGVGLAVLQLVLLPLCVESPRYLAVVGPANGKDRVGAASLAKQSLLRLRGPPLGAVEDEIEEWQRESGIVAPSPSTPLVARNNSVTLRRFLTGRQYRHPLLLIVLVQLSQQFSGINAVIFYSTSIMSTVFPDSSDRITVFISIINLVMTVVSAYLMDRSGRRTLFLVSSSAMACCSLLLGWSIQHGYTQTSTVAIVSFVAAFAIGLGPIPFLIIPELVDSSAVASAGSVGLASNMLMNFTVSAGFMGLREIIGQGQVFYVFAVILVTCSVLGWLYLPETKNKSADQIVRSGWAVERSSWWKPRDYSPL</sequence>
<dbReference type="InterPro" id="IPR036259">
    <property type="entry name" value="MFS_trans_sf"/>
</dbReference>
<keyword evidence="11" id="KW-1185">Reference proteome</keyword>
<evidence type="ECO:0000256" key="6">
    <source>
        <dbReference type="ARBA" id="ARBA00023136"/>
    </source>
</evidence>
<name>A0A168SBV3_ABSGL</name>